<dbReference type="GO" id="GO:0006508">
    <property type="term" value="P:proteolysis"/>
    <property type="evidence" value="ECO:0007669"/>
    <property type="project" value="TreeGrafter"/>
</dbReference>
<keyword evidence="1" id="KW-0732">Signal</keyword>
<keyword evidence="4" id="KW-1185">Reference proteome</keyword>
<gene>
    <name evidence="3" type="ORF">GCM10011531_05600</name>
</gene>
<dbReference type="RefSeq" id="WP_188604817.1">
    <property type="nucleotide sequence ID" value="NZ_BMIC01000001.1"/>
</dbReference>
<dbReference type="Gene3D" id="3.40.710.10">
    <property type="entry name" value="DD-peptidase/beta-lactamase superfamily"/>
    <property type="match status" value="1"/>
</dbReference>
<evidence type="ECO:0000259" key="2">
    <source>
        <dbReference type="Pfam" id="PF00144"/>
    </source>
</evidence>
<dbReference type="InterPro" id="IPR001466">
    <property type="entry name" value="Beta-lactam-related"/>
</dbReference>
<dbReference type="PANTHER" id="PTHR46520">
    <property type="entry name" value="SERINE BETA-LACTAMASE-LIKE PROTEIN LACTB, MITOCHONDRIAL"/>
    <property type="match status" value="1"/>
</dbReference>
<feature type="signal peptide" evidence="1">
    <location>
        <begin position="1"/>
        <end position="19"/>
    </location>
</feature>
<keyword evidence="3" id="KW-0378">Hydrolase</keyword>
<sequence length="360" mass="40102">MLKRIIASFILLSTSLGFSQTIDSPQQAKIRTAKKLAKKFLRKQRVPGMAITVSQHGDIIWSDGFGKAKRKPKTKVKPDETQFRIASISKSITAIALAKMVDDKEINLNESIYTYLPDYPKQKFDFTVRQLGGHLAGIRHYKDNNEYALNKKMSITEGLDLFKNDSLVFQPGTQFLYNSFGYVLMSEAMQKASQKEFNAYVTDSVFKPLQMTNTVIDASDIVIPNRCEFYRKSNYRKPVVCDPVANEYKVAGGGFLSTSEDIVKLGNELLFPKIVSKEAIKELITSQHLDTGNNTGYGIGFSVETSKNGTPKYYHTGGGVGAATILIVYPQEKLVISILTNLSGAQVQQFGDELEAIFLD</sequence>
<comment type="caution">
    <text evidence="3">The sequence shown here is derived from an EMBL/GenBank/DDBJ whole genome shotgun (WGS) entry which is preliminary data.</text>
</comment>
<accession>A0A8J2TP22</accession>
<feature type="domain" description="Beta-lactamase-related" evidence="2">
    <location>
        <begin position="35"/>
        <end position="345"/>
    </location>
</feature>
<organism evidence="3 4">
    <name type="scientific">Aquaticitalea lipolytica</name>
    <dbReference type="NCBI Taxonomy" id="1247562"/>
    <lineage>
        <taxon>Bacteria</taxon>
        <taxon>Pseudomonadati</taxon>
        <taxon>Bacteroidota</taxon>
        <taxon>Flavobacteriia</taxon>
        <taxon>Flavobacteriales</taxon>
        <taxon>Flavobacteriaceae</taxon>
        <taxon>Aquaticitalea</taxon>
    </lineage>
</organism>
<evidence type="ECO:0000256" key="1">
    <source>
        <dbReference type="SAM" id="SignalP"/>
    </source>
</evidence>
<protein>
    <submittedName>
        <fullName evidence="3">Serine hydrolase</fullName>
    </submittedName>
</protein>
<dbReference type="PANTHER" id="PTHR46520:SF1">
    <property type="entry name" value="SERINE BETA-LACTAMASE-LIKE PROTEIN LACTB, MITOCHONDRIAL"/>
    <property type="match status" value="1"/>
</dbReference>
<dbReference type="SUPFAM" id="SSF56601">
    <property type="entry name" value="beta-lactamase/transpeptidase-like"/>
    <property type="match status" value="1"/>
</dbReference>
<dbReference type="AlphaFoldDB" id="A0A8J2TP22"/>
<dbReference type="EMBL" id="BMIC01000001">
    <property type="protein sequence ID" value="GFZ78825.1"/>
    <property type="molecule type" value="Genomic_DNA"/>
</dbReference>
<reference evidence="3 4" key="1">
    <citation type="journal article" date="2014" name="Int. J. Syst. Evol. Microbiol.">
        <title>Complete genome sequence of Corynebacterium casei LMG S-19264T (=DSM 44701T), isolated from a smear-ripened cheese.</title>
        <authorList>
            <consortium name="US DOE Joint Genome Institute (JGI-PGF)"/>
            <person name="Walter F."/>
            <person name="Albersmeier A."/>
            <person name="Kalinowski J."/>
            <person name="Ruckert C."/>
        </authorList>
    </citation>
    <scope>NUCLEOTIDE SEQUENCE [LARGE SCALE GENOMIC DNA]</scope>
    <source>
        <strain evidence="3 4">CGMCC 1.15295</strain>
    </source>
</reference>
<dbReference type="Proteomes" id="UP000598120">
    <property type="component" value="Unassembled WGS sequence"/>
</dbReference>
<dbReference type="GO" id="GO:0019216">
    <property type="term" value="P:regulation of lipid metabolic process"/>
    <property type="evidence" value="ECO:0007669"/>
    <property type="project" value="TreeGrafter"/>
</dbReference>
<evidence type="ECO:0000313" key="4">
    <source>
        <dbReference type="Proteomes" id="UP000598120"/>
    </source>
</evidence>
<name>A0A8J2TP22_9FLAO</name>
<dbReference type="GO" id="GO:0008233">
    <property type="term" value="F:peptidase activity"/>
    <property type="evidence" value="ECO:0007669"/>
    <property type="project" value="TreeGrafter"/>
</dbReference>
<proteinExistence type="predicted"/>
<dbReference type="InterPro" id="IPR052794">
    <property type="entry name" value="Mito_Ser_Protease_LACTB"/>
</dbReference>
<dbReference type="Pfam" id="PF00144">
    <property type="entry name" value="Beta-lactamase"/>
    <property type="match status" value="1"/>
</dbReference>
<evidence type="ECO:0000313" key="3">
    <source>
        <dbReference type="EMBL" id="GFZ78825.1"/>
    </source>
</evidence>
<feature type="chain" id="PRO_5035278173" evidence="1">
    <location>
        <begin position="20"/>
        <end position="360"/>
    </location>
</feature>
<dbReference type="InterPro" id="IPR012338">
    <property type="entry name" value="Beta-lactam/transpept-like"/>
</dbReference>